<gene>
    <name evidence="2" type="ORF">POL72_05455</name>
</gene>
<evidence type="ECO:0000256" key="1">
    <source>
        <dbReference type="SAM" id="Phobius"/>
    </source>
</evidence>
<sequence length="704" mass="72961">MPETPALPPAPGAGAPRRQGRFRRALARAAAVSASVIGLGAVFVTAVAVGAVVHLNASSTRNLTRQLINDTLRSSLEGRIEIEHIDRLGLFTADVSRVTVSHPNGTELLRVSGVHADFNALSIATELLLGDGDLAVTIPLVRVADADVLLEQDEQGALTLAEAFTPTPSEPPEEPPAEPARPLRLELSRVVLDRAAVHGTVAPGSPIDATIEDLAGGVVVADRSRYALERVRITERRLLPVPVEATSISGSVSVPADAPMELTAKLEGSVGAIPLTAEGTLKDERLTARVSSARVTPEAALAIDPSAPLARPLSVLVTADGALSDLAVTAHVAVLDPLVAGDAVTGEVTAHARLDALDPKRITAEVRIAELDPRAFVGTAPAARVSAEARGEIHLDEEGGPRVIAEARTEPFLVAGQRVPATEARATLERGALRAAATIHEPGAPIEASVARSKEGVLQFEAQSEIPSLSAVQRVPRGIHGSAALHVEGALRDDALDAKATVRVAGLRVGSDLQLGRGEVRAKATGPLDKLTIGGAFRGADLRAQQYAFRSVAASAAGPVTAPHVRVSLASAERRIMASAHLDLPRSEARQLRVEVARGEDEVTAQAARVAWDRGIALRGLALRGDGVGELEGSLSLAGDEIEGDLRGTALDLARIADITGAPLGIGGLANLDVSVHGRGARRAGRVQIELEDGSVPGVARGSR</sequence>
<feature type="transmembrane region" description="Helical" evidence="1">
    <location>
        <begin position="26"/>
        <end position="53"/>
    </location>
</feature>
<proteinExistence type="predicted"/>
<dbReference type="EMBL" id="JAQNDK010000001">
    <property type="protein sequence ID" value="MDC0677178.1"/>
    <property type="molecule type" value="Genomic_DNA"/>
</dbReference>
<protein>
    <recommendedName>
        <fullName evidence="4">AsmA domain-containing protein</fullName>
    </recommendedName>
</protein>
<name>A0ABT5BTY0_9BACT</name>
<evidence type="ECO:0000313" key="3">
    <source>
        <dbReference type="Proteomes" id="UP001217485"/>
    </source>
</evidence>
<organism evidence="2 3">
    <name type="scientific">Sorangium atrum</name>
    <dbReference type="NCBI Taxonomy" id="2995308"/>
    <lineage>
        <taxon>Bacteria</taxon>
        <taxon>Pseudomonadati</taxon>
        <taxon>Myxococcota</taxon>
        <taxon>Polyangia</taxon>
        <taxon>Polyangiales</taxon>
        <taxon>Polyangiaceae</taxon>
        <taxon>Sorangium</taxon>
    </lineage>
</organism>
<accession>A0ABT5BTY0</accession>
<evidence type="ECO:0000313" key="2">
    <source>
        <dbReference type="EMBL" id="MDC0677178.1"/>
    </source>
</evidence>
<keyword evidence="1" id="KW-0812">Transmembrane</keyword>
<dbReference type="Proteomes" id="UP001217485">
    <property type="component" value="Unassembled WGS sequence"/>
</dbReference>
<evidence type="ECO:0008006" key="4">
    <source>
        <dbReference type="Google" id="ProtNLM"/>
    </source>
</evidence>
<dbReference type="RefSeq" id="WP_272093947.1">
    <property type="nucleotide sequence ID" value="NZ_JAQNDK010000001.1"/>
</dbReference>
<comment type="caution">
    <text evidence="2">The sequence shown here is derived from an EMBL/GenBank/DDBJ whole genome shotgun (WGS) entry which is preliminary data.</text>
</comment>
<reference evidence="2 3" key="1">
    <citation type="submission" date="2023-01" db="EMBL/GenBank/DDBJ databases">
        <title>Minimal conservation of predation-associated metabolite biosynthetic gene clusters underscores biosynthetic potential of Myxococcota including descriptions for ten novel species: Archangium lansinium sp. nov., Myxococcus landrumus sp. nov., Nannocystis bai.</title>
        <authorList>
            <person name="Ahearne A."/>
            <person name="Stevens C."/>
            <person name="Dowd S."/>
        </authorList>
    </citation>
    <scope>NUCLEOTIDE SEQUENCE [LARGE SCALE GENOMIC DNA]</scope>
    <source>
        <strain evidence="2 3">WIWO2</strain>
    </source>
</reference>
<keyword evidence="1" id="KW-0472">Membrane</keyword>
<keyword evidence="1" id="KW-1133">Transmembrane helix</keyword>
<keyword evidence="3" id="KW-1185">Reference proteome</keyword>